<dbReference type="EMBL" id="CAJVPL010018735">
    <property type="protein sequence ID" value="CAG8702875.1"/>
    <property type="molecule type" value="Genomic_DNA"/>
</dbReference>
<sequence>VVVSGYAENDLQAYWEEVIEECNLREKLHSLKVDREKLLATLASLDNELEAVAIKLNTLPEHIL</sequence>
<evidence type="ECO:0000313" key="2">
    <source>
        <dbReference type="EMBL" id="CAG8702875.1"/>
    </source>
</evidence>
<accession>A0A9N9HS51</accession>
<feature type="coiled-coil region" evidence="1">
    <location>
        <begin position="28"/>
        <end position="55"/>
    </location>
</feature>
<keyword evidence="1" id="KW-0175">Coiled coil</keyword>
<keyword evidence="3" id="KW-1185">Reference proteome</keyword>
<evidence type="ECO:0000256" key="1">
    <source>
        <dbReference type="SAM" id="Coils"/>
    </source>
</evidence>
<protein>
    <submittedName>
        <fullName evidence="2">12714_t:CDS:1</fullName>
    </submittedName>
</protein>
<organism evidence="2 3">
    <name type="scientific">Ambispora gerdemannii</name>
    <dbReference type="NCBI Taxonomy" id="144530"/>
    <lineage>
        <taxon>Eukaryota</taxon>
        <taxon>Fungi</taxon>
        <taxon>Fungi incertae sedis</taxon>
        <taxon>Mucoromycota</taxon>
        <taxon>Glomeromycotina</taxon>
        <taxon>Glomeromycetes</taxon>
        <taxon>Archaeosporales</taxon>
        <taxon>Ambisporaceae</taxon>
        <taxon>Ambispora</taxon>
    </lineage>
</organism>
<feature type="non-terminal residue" evidence="2">
    <location>
        <position position="64"/>
    </location>
</feature>
<dbReference type="AlphaFoldDB" id="A0A9N9HS51"/>
<feature type="non-terminal residue" evidence="2">
    <location>
        <position position="1"/>
    </location>
</feature>
<proteinExistence type="predicted"/>
<comment type="caution">
    <text evidence="2">The sequence shown here is derived from an EMBL/GenBank/DDBJ whole genome shotgun (WGS) entry which is preliminary data.</text>
</comment>
<dbReference type="Proteomes" id="UP000789831">
    <property type="component" value="Unassembled WGS sequence"/>
</dbReference>
<reference evidence="2" key="1">
    <citation type="submission" date="2021-06" db="EMBL/GenBank/DDBJ databases">
        <authorList>
            <person name="Kallberg Y."/>
            <person name="Tangrot J."/>
            <person name="Rosling A."/>
        </authorList>
    </citation>
    <scope>NUCLEOTIDE SEQUENCE</scope>
    <source>
        <strain evidence="2">MT106</strain>
    </source>
</reference>
<evidence type="ECO:0000313" key="3">
    <source>
        <dbReference type="Proteomes" id="UP000789831"/>
    </source>
</evidence>
<name>A0A9N9HS51_9GLOM</name>
<gene>
    <name evidence="2" type="ORF">AGERDE_LOCUS13597</name>
</gene>